<evidence type="ECO:0000313" key="14">
    <source>
        <dbReference type="Proteomes" id="UP000501830"/>
    </source>
</evidence>
<reference evidence="13 14" key="1">
    <citation type="journal article" date="2017" name="Int. J. Syst. Evol. Microbiol.">
        <title>Jeotgalibaca porci sp. nov. and Jeotgalibaca arthritidis sp. nov., isolated from pigs, and emended description of the genus Jeotgalibaca.</title>
        <authorList>
            <person name="Zamora L."/>
            <person name="Perez-Sancho M."/>
            <person name="Dominguez L."/>
            <person name="Fernandez-Garayzabal J.F."/>
            <person name="Vela A.I."/>
        </authorList>
    </citation>
    <scope>NUCLEOTIDE SEQUENCE [LARGE SCALE GENOMIC DNA]</scope>
    <source>
        <strain evidence="13 14">CCUG 69148</strain>
    </source>
</reference>
<dbReference type="InterPro" id="IPR036390">
    <property type="entry name" value="WH_DNA-bd_sf"/>
</dbReference>
<dbReference type="InterPro" id="IPR036421">
    <property type="entry name" value="Fe_dep_repressor_sf"/>
</dbReference>
<keyword evidence="10" id="KW-0464">Manganese</keyword>
<keyword evidence="14" id="KW-1185">Reference proteome</keyword>
<dbReference type="Pfam" id="PF02742">
    <property type="entry name" value="Fe_dep_repr_C"/>
    <property type="match status" value="1"/>
</dbReference>
<dbReference type="InterPro" id="IPR022689">
    <property type="entry name" value="Iron_dep_repressor"/>
</dbReference>
<evidence type="ECO:0000256" key="3">
    <source>
        <dbReference type="ARBA" id="ARBA00011738"/>
    </source>
</evidence>
<comment type="subunit">
    <text evidence="3">Homodimer.</text>
</comment>
<dbReference type="InterPro" id="IPR036388">
    <property type="entry name" value="WH-like_DNA-bd_sf"/>
</dbReference>
<keyword evidence="8" id="KW-0010">Activator</keyword>
<name>A0A6G7WIK8_9LACT</name>
<keyword evidence="6" id="KW-0805">Transcription regulation</keyword>
<gene>
    <name evidence="13" type="ORF">G7058_08310</name>
</gene>
<dbReference type="KEGG" id="jpo:G7058_08310"/>
<evidence type="ECO:0000256" key="1">
    <source>
        <dbReference type="ARBA" id="ARBA00004496"/>
    </source>
</evidence>
<protein>
    <recommendedName>
        <fullName evidence="11">Manganese transport regulator</fullName>
    </recommendedName>
</protein>
<dbReference type="EMBL" id="CP049889">
    <property type="protein sequence ID" value="QIK52028.1"/>
    <property type="molecule type" value="Genomic_DNA"/>
</dbReference>
<evidence type="ECO:0000256" key="8">
    <source>
        <dbReference type="ARBA" id="ARBA00023159"/>
    </source>
</evidence>
<keyword evidence="7" id="KW-0238">DNA-binding</keyword>
<dbReference type="SUPFAM" id="SSF46785">
    <property type="entry name" value="Winged helix' DNA-binding domain"/>
    <property type="match status" value="1"/>
</dbReference>
<dbReference type="Gene3D" id="2.30.30.90">
    <property type="match status" value="1"/>
</dbReference>
<keyword evidence="4" id="KW-0963">Cytoplasm</keyword>
<proteinExistence type="inferred from homology"/>
<accession>A0A6G7WIK8</accession>
<dbReference type="Pfam" id="PF01325">
    <property type="entry name" value="Fe_dep_repress"/>
    <property type="match status" value="1"/>
</dbReference>
<evidence type="ECO:0000259" key="12">
    <source>
        <dbReference type="PROSITE" id="PS50944"/>
    </source>
</evidence>
<dbReference type="RefSeq" id="WP_166063090.1">
    <property type="nucleotide sequence ID" value="NZ_CP049889.1"/>
</dbReference>
<dbReference type="GO" id="GO:0046914">
    <property type="term" value="F:transition metal ion binding"/>
    <property type="evidence" value="ECO:0007669"/>
    <property type="project" value="InterPro"/>
</dbReference>
<dbReference type="InterPro" id="IPR001367">
    <property type="entry name" value="Fe_dep_repressor"/>
</dbReference>
<evidence type="ECO:0000256" key="5">
    <source>
        <dbReference type="ARBA" id="ARBA00022491"/>
    </source>
</evidence>
<keyword evidence="9" id="KW-0804">Transcription</keyword>
<dbReference type="SUPFAM" id="SSF47979">
    <property type="entry name" value="Iron-dependent repressor protein, dimerization domain"/>
    <property type="match status" value="1"/>
</dbReference>
<evidence type="ECO:0000313" key="13">
    <source>
        <dbReference type="EMBL" id="QIK52028.1"/>
    </source>
</evidence>
<organism evidence="13 14">
    <name type="scientific">Jeotgalibaca porci</name>
    <dbReference type="NCBI Taxonomy" id="1868793"/>
    <lineage>
        <taxon>Bacteria</taxon>
        <taxon>Bacillati</taxon>
        <taxon>Bacillota</taxon>
        <taxon>Bacilli</taxon>
        <taxon>Lactobacillales</taxon>
        <taxon>Carnobacteriaceae</taxon>
        <taxon>Jeotgalibaca</taxon>
    </lineage>
</organism>
<keyword evidence="5" id="KW-0678">Repressor</keyword>
<dbReference type="PANTHER" id="PTHR33238">
    <property type="entry name" value="IRON (METAL) DEPENDENT REPRESSOR, DTXR FAMILY"/>
    <property type="match status" value="1"/>
</dbReference>
<evidence type="ECO:0000256" key="4">
    <source>
        <dbReference type="ARBA" id="ARBA00022490"/>
    </source>
</evidence>
<dbReference type="PANTHER" id="PTHR33238:SF11">
    <property type="entry name" value="TRANSCRIPTIONAL REGULATOR MNTR"/>
    <property type="match status" value="1"/>
</dbReference>
<dbReference type="PROSITE" id="PS50944">
    <property type="entry name" value="HTH_DTXR"/>
    <property type="match status" value="1"/>
</dbReference>
<dbReference type="GeneID" id="94553283"/>
<dbReference type="Proteomes" id="UP000501830">
    <property type="component" value="Chromosome"/>
</dbReference>
<dbReference type="InterPro" id="IPR038157">
    <property type="entry name" value="FeoA_core_dom"/>
</dbReference>
<dbReference type="GO" id="GO:0003700">
    <property type="term" value="F:DNA-binding transcription factor activity"/>
    <property type="evidence" value="ECO:0007669"/>
    <property type="project" value="InterPro"/>
</dbReference>
<evidence type="ECO:0000256" key="11">
    <source>
        <dbReference type="ARBA" id="ARBA00032593"/>
    </source>
</evidence>
<evidence type="ECO:0000256" key="6">
    <source>
        <dbReference type="ARBA" id="ARBA00023015"/>
    </source>
</evidence>
<dbReference type="SMART" id="SM00529">
    <property type="entry name" value="HTH_DTXR"/>
    <property type="match status" value="1"/>
</dbReference>
<evidence type="ECO:0000256" key="7">
    <source>
        <dbReference type="ARBA" id="ARBA00023125"/>
    </source>
</evidence>
<dbReference type="Gene3D" id="1.10.60.10">
    <property type="entry name" value="Iron dependent repressor, metal binding and dimerisation domain"/>
    <property type="match status" value="1"/>
</dbReference>
<dbReference type="Gene3D" id="1.10.10.10">
    <property type="entry name" value="Winged helix-like DNA-binding domain superfamily/Winged helix DNA-binding domain"/>
    <property type="match status" value="1"/>
</dbReference>
<dbReference type="GO" id="GO:0003677">
    <property type="term" value="F:DNA binding"/>
    <property type="evidence" value="ECO:0007669"/>
    <property type="project" value="UniProtKB-KW"/>
</dbReference>
<comment type="subcellular location">
    <subcellularLocation>
        <location evidence="1">Cytoplasm</location>
    </subcellularLocation>
</comment>
<dbReference type="GO" id="GO:0005737">
    <property type="term" value="C:cytoplasm"/>
    <property type="evidence" value="ECO:0007669"/>
    <property type="project" value="UniProtKB-SubCell"/>
</dbReference>
<comment type="similarity">
    <text evidence="2">Belongs to the DtxR/MntR family.</text>
</comment>
<dbReference type="GO" id="GO:0046983">
    <property type="term" value="F:protein dimerization activity"/>
    <property type="evidence" value="ECO:0007669"/>
    <property type="project" value="InterPro"/>
</dbReference>
<feature type="domain" description="HTH dtxR-type" evidence="12">
    <location>
        <begin position="1"/>
        <end position="62"/>
    </location>
</feature>
<dbReference type="InterPro" id="IPR050536">
    <property type="entry name" value="DtxR_MntR_Metal-Reg"/>
</dbReference>
<evidence type="ECO:0000256" key="2">
    <source>
        <dbReference type="ARBA" id="ARBA00007871"/>
    </source>
</evidence>
<evidence type="ECO:0000256" key="9">
    <source>
        <dbReference type="ARBA" id="ARBA00023163"/>
    </source>
</evidence>
<evidence type="ECO:0000256" key="10">
    <source>
        <dbReference type="ARBA" id="ARBA00023211"/>
    </source>
</evidence>
<sequence>MTPSKGDFLKAIIKLGGGERQVSNKDIAKELHISSAAVTDMAQKLLIDGYIYYAPYKGIEITETGRKETNKLIRKHRLWEVFLYEKLGYKWNQVHDDADLLEHASSDFLIDRLDEFLGFPQSDPHGEFIPNAEGIVQPSNTFPLSDITVGKIFTIKNVSEDPGLLEHLSRNNINLQETFKLVEIEEYEGAFLLEDASGNQKRISQRTATFIKVQVNE</sequence>
<dbReference type="InterPro" id="IPR022687">
    <property type="entry name" value="HTH_DTXR"/>
</dbReference>
<dbReference type="AlphaFoldDB" id="A0A6G7WIK8"/>